<sequence>MRITRALIALIVVCLSSGCFLLEQDELMVCEYTPLNGSLSYEVSYLGDDIHEIKIVHESDISMFDQSVKDQKLDDYEKEVDEHNKVDGLDAELIVDKDLVMVIIDVDTKVYDVDEDAHNIFAVDFNEDDFKTPKTLRDKLDTHDFKCDPVVNE</sequence>
<dbReference type="EMBL" id="JAUSUR010000007">
    <property type="protein sequence ID" value="MDQ0362601.1"/>
    <property type="molecule type" value="Genomic_DNA"/>
</dbReference>
<organism evidence="1 2">
    <name type="scientific">Breznakia pachnodae</name>
    <dbReference type="NCBI Taxonomy" id="265178"/>
    <lineage>
        <taxon>Bacteria</taxon>
        <taxon>Bacillati</taxon>
        <taxon>Bacillota</taxon>
        <taxon>Erysipelotrichia</taxon>
        <taxon>Erysipelotrichales</taxon>
        <taxon>Erysipelotrichaceae</taxon>
        <taxon>Breznakia</taxon>
    </lineage>
</organism>
<dbReference type="SUPFAM" id="SSF160704">
    <property type="entry name" value="YehR-like"/>
    <property type="match status" value="1"/>
</dbReference>
<evidence type="ECO:0000313" key="2">
    <source>
        <dbReference type="Proteomes" id="UP001230220"/>
    </source>
</evidence>
<name>A0ABU0E7A7_9FIRM</name>
<keyword evidence="2" id="KW-1185">Reference proteome</keyword>
<evidence type="ECO:0000313" key="1">
    <source>
        <dbReference type="EMBL" id="MDQ0362601.1"/>
    </source>
</evidence>
<accession>A0ABU0E7A7</accession>
<reference evidence="1 2" key="1">
    <citation type="submission" date="2023-07" db="EMBL/GenBank/DDBJ databases">
        <title>Genomic Encyclopedia of Type Strains, Phase IV (KMG-IV): sequencing the most valuable type-strain genomes for metagenomic binning, comparative biology and taxonomic classification.</title>
        <authorList>
            <person name="Goeker M."/>
        </authorList>
    </citation>
    <scope>NUCLEOTIDE SEQUENCE [LARGE SCALE GENOMIC DNA]</scope>
    <source>
        <strain evidence="1 2">DSM 16784</strain>
    </source>
</reference>
<comment type="caution">
    <text evidence="1">The sequence shown here is derived from an EMBL/GenBank/DDBJ whole genome shotgun (WGS) entry which is preliminary data.</text>
</comment>
<protein>
    <submittedName>
        <fullName evidence="1">Uncharacterized protein</fullName>
    </submittedName>
</protein>
<gene>
    <name evidence="1" type="ORF">J2S15_003355</name>
</gene>
<dbReference type="InterPro" id="IPR036699">
    <property type="entry name" value="YehR-like_sf"/>
</dbReference>
<dbReference type="PROSITE" id="PS51257">
    <property type="entry name" value="PROKAR_LIPOPROTEIN"/>
    <property type="match status" value="1"/>
</dbReference>
<proteinExistence type="predicted"/>
<dbReference type="RefSeq" id="WP_307410356.1">
    <property type="nucleotide sequence ID" value="NZ_JAUSUR010000007.1"/>
</dbReference>
<dbReference type="Proteomes" id="UP001230220">
    <property type="component" value="Unassembled WGS sequence"/>
</dbReference>